<gene>
    <name evidence="2" type="ORF">SDRG_11770</name>
</gene>
<sequence length="376" mass="41787">MASQRKPRTEWAPCFEATLSAQAAFFGAAHATTLQTRLRFATALAINNDPSGSLAINLETLDLERHAYGLNDKRTVGTLRSIGANYLQLHQLRVGARYLRRALAFHESHYGDDHPITIATAVHLVGVLNHSGHAKEALPMVARLAASNKRMFGPGHTNTIRFNLNLATAELMAGNILEAKTQLIELEMHVYLAVAHWAQCNYDEAAKYFARALDDIPSKTSAWLLFMFAADAPRVPTVNAALQRARSYLASTDDTAPETWPVTCLACCMPIVGRRVVCSACPNGLYRFCTGCVDRRYRRVQQFCTHDPSATAFKTTLPPKRFFFEADLGASDAAYDEVDGLYGAYETYCDTHSVPRHERLLRTSVPILNRSWHPMV</sequence>
<keyword evidence="3" id="KW-1185">Reference proteome</keyword>
<dbReference type="InParanoid" id="T0QAD9"/>
<feature type="repeat" description="TPR" evidence="1">
    <location>
        <begin position="186"/>
        <end position="219"/>
    </location>
</feature>
<dbReference type="GeneID" id="19952497"/>
<dbReference type="RefSeq" id="XP_008616043.1">
    <property type="nucleotide sequence ID" value="XM_008617821.1"/>
</dbReference>
<dbReference type="EMBL" id="JH767175">
    <property type="protein sequence ID" value="EQC30450.1"/>
    <property type="molecule type" value="Genomic_DNA"/>
</dbReference>
<dbReference type="PROSITE" id="PS50005">
    <property type="entry name" value="TPR"/>
    <property type="match status" value="1"/>
</dbReference>
<dbReference type="InterPro" id="IPR019734">
    <property type="entry name" value="TPR_rpt"/>
</dbReference>
<keyword evidence="1" id="KW-0802">TPR repeat</keyword>
<dbReference type="AlphaFoldDB" id="T0QAD9"/>
<evidence type="ECO:0000313" key="2">
    <source>
        <dbReference type="EMBL" id="EQC30450.1"/>
    </source>
</evidence>
<dbReference type="Proteomes" id="UP000030762">
    <property type="component" value="Unassembled WGS sequence"/>
</dbReference>
<dbReference type="SUPFAM" id="SSF48452">
    <property type="entry name" value="TPR-like"/>
    <property type="match status" value="1"/>
</dbReference>
<dbReference type="Gene3D" id="1.25.40.10">
    <property type="entry name" value="Tetratricopeptide repeat domain"/>
    <property type="match status" value="1"/>
</dbReference>
<protein>
    <submittedName>
        <fullName evidence="2">Uncharacterized protein</fullName>
    </submittedName>
</protein>
<dbReference type="OrthoDB" id="410679at2759"/>
<evidence type="ECO:0000313" key="3">
    <source>
        <dbReference type="Proteomes" id="UP000030762"/>
    </source>
</evidence>
<reference evidence="2 3" key="1">
    <citation type="submission" date="2012-04" db="EMBL/GenBank/DDBJ databases">
        <title>The Genome Sequence of Saprolegnia declina VS20.</title>
        <authorList>
            <consortium name="The Broad Institute Genome Sequencing Platform"/>
            <person name="Russ C."/>
            <person name="Nusbaum C."/>
            <person name="Tyler B."/>
            <person name="van West P."/>
            <person name="Dieguez-Uribeondo J."/>
            <person name="de Bruijn I."/>
            <person name="Tripathy S."/>
            <person name="Jiang R."/>
            <person name="Young S.K."/>
            <person name="Zeng Q."/>
            <person name="Gargeya S."/>
            <person name="Fitzgerald M."/>
            <person name="Haas B."/>
            <person name="Abouelleil A."/>
            <person name="Alvarado L."/>
            <person name="Arachchi H.M."/>
            <person name="Berlin A."/>
            <person name="Chapman S.B."/>
            <person name="Goldberg J."/>
            <person name="Griggs A."/>
            <person name="Gujja S."/>
            <person name="Hansen M."/>
            <person name="Howarth C."/>
            <person name="Imamovic A."/>
            <person name="Larimer J."/>
            <person name="McCowen C."/>
            <person name="Montmayeur A."/>
            <person name="Murphy C."/>
            <person name="Neiman D."/>
            <person name="Pearson M."/>
            <person name="Priest M."/>
            <person name="Roberts A."/>
            <person name="Saif S."/>
            <person name="Shea T."/>
            <person name="Sisk P."/>
            <person name="Sykes S."/>
            <person name="Wortman J."/>
            <person name="Nusbaum C."/>
            <person name="Birren B."/>
        </authorList>
    </citation>
    <scope>NUCLEOTIDE SEQUENCE [LARGE SCALE GENOMIC DNA]</scope>
    <source>
        <strain evidence="2 3">VS20</strain>
    </source>
</reference>
<dbReference type="Pfam" id="PF13374">
    <property type="entry name" value="TPR_10"/>
    <property type="match status" value="1"/>
</dbReference>
<dbReference type="eggNOG" id="ENOG502S5JJ">
    <property type="taxonomic scope" value="Eukaryota"/>
</dbReference>
<dbReference type="SUPFAM" id="SSF57850">
    <property type="entry name" value="RING/U-box"/>
    <property type="match status" value="1"/>
</dbReference>
<name>T0QAD9_SAPDV</name>
<accession>T0QAD9</accession>
<dbReference type="InterPro" id="IPR011990">
    <property type="entry name" value="TPR-like_helical_dom_sf"/>
</dbReference>
<dbReference type="VEuPathDB" id="FungiDB:SDRG_11770"/>
<evidence type="ECO:0000256" key="1">
    <source>
        <dbReference type="PROSITE-ProRule" id="PRU00339"/>
    </source>
</evidence>
<organism evidence="2 3">
    <name type="scientific">Saprolegnia diclina (strain VS20)</name>
    <dbReference type="NCBI Taxonomy" id="1156394"/>
    <lineage>
        <taxon>Eukaryota</taxon>
        <taxon>Sar</taxon>
        <taxon>Stramenopiles</taxon>
        <taxon>Oomycota</taxon>
        <taxon>Saprolegniomycetes</taxon>
        <taxon>Saprolegniales</taxon>
        <taxon>Saprolegniaceae</taxon>
        <taxon>Saprolegnia</taxon>
    </lineage>
</organism>
<proteinExistence type="predicted"/>